<dbReference type="InterPro" id="IPR036612">
    <property type="entry name" value="KH_dom_type_1_sf"/>
</dbReference>
<evidence type="ECO:0000256" key="1">
    <source>
        <dbReference type="PROSITE-ProRule" id="PRU00117"/>
    </source>
</evidence>
<evidence type="ECO:0000313" key="3">
    <source>
        <dbReference type="Proteomes" id="UP000789342"/>
    </source>
</evidence>
<accession>A0A9N9FCC0</accession>
<keyword evidence="1" id="KW-0694">RNA-binding</keyword>
<comment type="caution">
    <text evidence="2">The sequence shown here is derived from an EMBL/GenBank/DDBJ whole genome shotgun (WGS) entry which is preliminary data.</text>
</comment>
<evidence type="ECO:0000313" key="2">
    <source>
        <dbReference type="EMBL" id="CAG8523866.1"/>
    </source>
</evidence>
<dbReference type="GO" id="GO:0003723">
    <property type="term" value="F:RNA binding"/>
    <property type="evidence" value="ECO:0007669"/>
    <property type="project" value="UniProtKB-UniRule"/>
</dbReference>
<dbReference type="SUPFAM" id="SSF54791">
    <property type="entry name" value="Eukaryotic type KH-domain (KH-domain type I)"/>
    <property type="match status" value="1"/>
</dbReference>
<sequence>MSWPQYLSQNFHTGVQSKPMDIFFIVGPDGESLKWLESEANVKIYVDLNTISYTISGTKRDIRKTMEIIKKLTTYTTITVELPSHIKGENKTLKELMPYVQDICRTSGAFIELESNNKITISAQTQRNIKEAQRLLNIAWMQPDQNENHLILYSNKRETSKYCFLPVHDIVTLPMFHRNMYWHRLAEVTKSDEEPTVHNKLYRLHESKSVIKDPVSWSIYSKTEADEMDFNKLGSFLRTHLNTGRTPNARLEIVSTFGYNIFHDKTKSMQNIFLPPLEGSHSREIIGKWYETKNPTKLFLPSYPQPDLLESLNQLSESQTMVQLDYLPYQTNASDSICLTSDRLSFRFDVINKSLRLNDFSIYKRRLLVDILMMDCPKDIRLLSSIKESLLGSHDITHFVSQCKLYNSRDIQCPKEYVLESKSSSIPYTLESARIHRNGYYEYNGFVLAVKKVAEQETNIVRPEVSLLYEPSIKPPSSPAAPNEVQNHEDFKHWKNFIFSAIRIANS</sequence>
<organism evidence="2 3">
    <name type="scientific">Acaulospora morrowiae</name>
    <dbReference type="NCBI Taxonomy" id="94023"/>
    <lineage>
        <taxon>Eukaryota</taxon>
        <taxon>Fungi</taxon>
        <taxon>Fungi incertae sedis</taxon>
        <taxon>Mucoromycota</taxon>
        <taxon>Glomeromycotina</taxon>
        <taxon>Glomeromycetes</taxon>
        <taxon>Diversisporales</taxon>
        <taxon>Acaulosporaceae</taxon>
        <taxon>Acaulospora</taxon>
    </lineage>
</organism>
<dbReference type="EMBL" id="CAJVPV010002339">
    <property type="protein sequence ID" value="CAG8523866.1"/>
    <property type="molecule type" value="Genomic_DNA"/>
</dbReference>
<keyword evidence="3" id="KW-1185">Reference proteome</keyword>
<gene>
    <name evidence="2" type="ORF">AMORRO_LOCUS4340</name>
</gene>
<dbReference type="AlphaFoldDB" id="A0A9N9FCC0"/>
<reference evidence="2" key="1">
    <citation type="submission" date="2021-06" db="EMBL/GenBank/DDBJ databases">
        <authorList>
            <person name="Kallberg Y."/>
            <person name="Tangrot J."/>
            <person name="Rosling A."/>
        </authorList>
    </citation>
    <scope>NUCLEOTIDE SEQUENCE</scope>
    <source>
        <strain evidence="2">CL551</strain>
    </source>
</reference>
<dbReference type="PROSITE" id="PS50084">
    <property type="entry name" value="KH_TYPE_1"/>
    <property type="match status" value="1"/>
</dbReference>
<dbReference type="Proteomes" id="UP000789342">
    <property type="component" value="Unassembled WGS sequence"/>
</dbReference>
<protein>
    <submittedName>
        <fullName evidence="2">18604_t:CDS:1</fullName>
    </submittedName>
</protein>
<dbReference type="OrthoDB" id="5392646at2759"/>
<proteinExistence type="predicted"/>
<name>A0A9N9FCC0_9GLOM</name>